<dbReference type="EMBL" id="JAAIKR010000018">
    <property type="protein sequence ID" value="MBR9729297.1"/>
    <property type="molecule type" value="Genomic_DNA"/>
</dbReference>
<dbReference type="RefSeq" id="WP_153666051.1">
    <property type="nucleotide sequence ID" value="NZ_JAAIKR010000018.1"/>
</dbReference>
<evidence type="ECO:0000313" key="1">
    <source>
        <dbReference type="EMBL" id="MBR9729297.1"/>
    </source>
</evidence>
<evidence type="ECO:0000313" key="2">
    <source>
        <dbReference type="Proteomes" id="UP000811844"/>
    </source>
</evidence>
<dbReference type="PANTHER" id="PTHR17985:SF8">
    <property type="entry name" value="TRANSPORT AND GOLGI ORGANIZATION PROTEIN 2 HOMOLOG"/>
    <property type="match status" value="1"/>
</dbReference>
<gene>
    <name evidence="1" type="ORF">G3R48_15065</name>
</gene>
<organism evidence="1 2">
    <name type="scientific">Shewanella intestini</name>
    <dbReference type="NCBI Taxonomy" id="2017544"/>
    <lineage>
        <taxon>Bacteria</taxon>
        <taxon>Pseudomonadati</taxon>
        <taxon>Pseudomonadota</taxon>
        <taxon>Gammaproteobacteria</taxon>
        <taxon>Alteromonadales</taxon>
        <taxon>Shewanellaceae</taxon>
        <taxon>Shewanella</taxon>
    </lineage>
</organism>
<dbReference type="Proteomes" id="UP000811844">
    <property type="component" value="Unassembled WGS sequence"/>
</dbReference>
<comment type="caution">
    <text evidence="1">The sequence shown here is derived from an EMBL/GenBank/DDBJ whole genome shotgun (WGS) entry which is preliminary data.</text>
</comment>
<sequence>MCILFIAVNVHPQYPLVVCANRDEFHHRPTQPAQYWLPNNANDQILAGRDLQAGGTWLGVSLSLQFAALTNLRQPSIPTKARSRGELVIMALQGKITQAWLMQHASNYAPFNLIFQTGTKLFCFNSLTMATTSLTTGFHTISNGDLQDKWPKMTKGEQALESLINQHETLDKEQLINLMLDQSTPDDKQLPSTGIAIEWERLLSPIFIQHPEYGTRSTTIILQNQQSDIEFTERRYDGKARNLGQQTFWLSPQ</sequence>
<proteinExistence type="predicted"/>
<dbReference type="PANTHER" id="PTHR17985">
    <property type="entry name" value="SER/THR-RICH PROTEIN T10 IN DGCR REGION"/>
    <property type="match status" value="1"/>
</dbReference>
<reference evidence="1 2" key="1">
    <citation type="submission" date="2020-02" db="EMBL/GenBank/DDBJ databases">
        <title>Shewanella WXL01 sp. nov., a marine bacterium isolated from green algae in Luhuitou Fringing Reef (Northern South China Sea).</title>
        <authorList>
            <person name="Wang X."/>
        </authorList>
    </citation>
    <scope>NUCLEOTIDE SEQUENCE [LARGE SCALE GENOMIC DNA]</scope>
    <source>
        <strain evidence="1 2">MCCC 1A01895</strain>
    </source>
</reference>
<keyword evidence="2" id="KW-1185">Reference proteome</keyword>
<name>A0ABS5I5K0_9GAMM</name>
<protein>
    <submittedName>
        <fullName evidence="1">NRDE family protein</fullName>
    </submittedName>
</protein>
<dbReference type="InterPro" id="IPR008551">
    <property type="entry name" value="TANGO2"/>
</dbReference>
<dbReference type="Pfam" id="PF05742">
    <property type="entry name" value="TANGO2"/>
    <property type="match status" value="1"/>
</dbReference>
<accession>A0ABS5I5K0</accession>